<keyword evidence="6" id="KW-1185">Reference proteome</keyword>
<dbReference type="Gene3D" id="3.90.1150.10">
    <property type="entry name" value="Aspartate Aminotransferase, domain 1"/>
    <property type="match status" value="1"/>
</dbReference>
<evidence type="ECO:0000256" key="3">
    <source>
        <dbReference type="ARBA" id="ARBA00022898"/>
    </source>
</evidence>
<evidence type="ECO:0000313" key="6">
    <source>
        <dbReference type="Proteomes" id="UP000240904"/>
    </source>
</evidence>
<accession>A0A2T3MWV8</accession>
<dbReference type="InterPro" id="IPR015421">
    <property type="entry name" value="PyrdxlP-dep_Trfase_major"/>
</dbReference>
<dbReference type="GO" id="GO:0009102">
    <property type="term" value="P:biotin biosynthetic process"/>
    <property type="evidence" value="ECO:0007669"/>
    <property type="project" value="TreeGrafter"/>
</dbReference>
<dbReference type="OrthoDB" id="9807157at2"/>
<dbReference type="GO" id="GO:0008710">
    <property type="term" value="F:8-amino-7-oxononanoate synthase activity"/>
    <property type="evidence" value="ECO:0007669"/>
    <property type="project" value="TreeGrafter"/>
</dbReference>
<dbReference type="PANTHER" id="PTHR13693">
    <property type="entry name" value="CLASS II AMINOTRANSFERASE/8-AMINO-7-OXONONANOATE SYNTHASE"/>
    <property type="match status" value="1"/>
</dbReference>
<feature type="domain" description="Aminotransferase class I/classII large" evidence="4">
    <location>
        <begin position="34"/>
        <end position="364"/>
    </location>
</feature>
<dbReference type="AlphaFoldDB" id="A0A2T3MWV8"/>
<evidence type="ECO:0000256" key="2">
    <source>
        <dbReference type="ARBA" id="ARBA00022679"/>
    </source>
</evidence>
<dbReference type="SUPFAM" id="SSF53383">
    <property type="entry name" value="PLP-dependent transferases"/>
    <property type="match status" value="1"/>
</dbReference>
<comment type="caution">
    <text evidence="5">The sequence shown here is derived from an EMBL/GenBank/DDBJ whole genome shotgun (WGS) entry which is preliminary data.</text>
</comment>
<comment type="cofactor">
    <cofactor evidence="1">
        <name>pyridoxal 5'-phosphate</name>
        <dbReference type="ChEBI" id="CHEBI:597326"/>
    </cofactor>
</comment>
<name>A0A2T3MWV8_9GAMM</name>
<dbReference type="InterPro" id="IPR050087">
    <property type="entry name" value="AON_synthase_class-II"/>
</dbReference>
<gene>
    <name evidence="5" type="ORF">C9I89_13380</name>
</gene>
<proteinExistence type="predicted"/>
<dbReference type="Pfam" id="PF00155">
    <property type="entry name" value="Aminotran_1_2"/>
    <property type="match status" value="1"/>
</dbReference>
<evidence type="ECO:0000256" key="1">
    <source>
        <dbReference type="ARBA" id="ARBA00001933"/>
    </source>
</evidence>
<dbReference type="Proteomes" id="UP000240904">
    <property type="component" value="Unassembled WGS sequence"/>
</dbReference>
<dbReference type="InterPro" id="IPR015424">
    <property type="entry name" value="PyrdxlP-dep_Trfase"/>
</dbReference>
<keyword evidence="2" id="KW-0808">Transferase</keyword>
<sequence>MHKKKVDHHLSELIYPRKNKKHLVLGKKPTEEAVLLQSNDYLAISNHDTIRNAQIDALIKTDKEVVMSAIFLHKDGEKDSFEQQLASFTGYEHCILSQSGWAANIGLIQTIIPANTPVYIDFFAHMSLWEGARTANAAIHSFLHNNVKHLEKMIKKHGPGLILVDSVYSTLGTIAPITEIVAIAKKYGCATVVDESHSLGTHGLNGSGLVAELGLSKDVDFITVSLAKSFAYRAGAILCSDKVGQCFPFVAHPAIFSSALLPHEVEVLTATLDLIKKCDQRRKQLFSQTSKLKNGLEELGFRIQSQSQIIALETGSEARTEVIRDLLEADNIFGSVFCQPATPKNRNLIRFSVNSSLSDDDIGKILLACDKVRRVLNK</sequence>
<keyword evidence="3" id="KW-0663">Pyridoxal phosphate</keyword>
<dbReference type="InterPro" id="IPR004839">
    <property type="entry name" value="Aminotransferase_I/II_large"/>
</dbReference>
<dbReference type="NCBIfam" id="NF005526">
    <property type="entry name" value="PRK07179.1"/>
    <property type="match status" value="1"/>
</dbReference>
<dbReference type="InterPro" id="IPR015422">
    <property type="entry name" value="PyrdxlP-dep_Trfase_small"/>
</dbReference>
<protein>
    <submittedName>
        <fullName evidence="5">CAI-1 autoinducer synthase</fullName>
    </submittedName>
</protein>
<evidence type="ECO:0000313" key="5">
    <source>
        <dbReference type="EMBL" id="PSW04317.1"/>
    </source>
</evidence>
<evidence type="ECO:0000259" key="4">
    <source>
        <dbReference type="Pfam" id="PF00155"/>
    </source>
</evidence>
<dbReference type="PANTHER" id="PTHR13693:SF100">
    <property type="entry name" value="8-AMINO-7-OXONONANOATE SYNTHASE"/>
    <property type="match status" value="1"/>
</dbReference>
<dbReference type="GO" id="GO:0030170">
    <property type="term" value="F:pyridoxal phosphate binding"/>
    <property type="evidence" value="ECO:0007669"/>
    <property type="project" value="InterPro"/>
</dbReference>
<dbReference type="Gene3D" id="3.40.640.10">
    <property type="entry name" value="Type I PLP-dependent aspartate aminotransferase-like (Major domain)"/>
    <property type="match status" value="1"/>
</dbReference>
<organism evidence="5 6">
    <name type="scientific">Photobacterium lipolyticum</name>
    <dbReference type="NCBI Taxonomy" id="266810"/>
    <lineage>
        <taxon>Bacteria</taxon>
        <taxon>Pseudomonadati</taxon>
        <taxon>Pseudomonadota</taxon>
        <taxon>Gammaproteobacteria</taxon>
        <taxon>Vibrionales</taxon>
        <taxon>Vibrionaceae</taxon>
        <taxon>Photobacterium</taxon>
    </lineage>
</organism>
<reference evidence="5 6" key="1">
    <citation type="submission" date="2018-03" db="EMBL/GenBank/DDBJ databases">
        <title>Whole genome sequencing of Histamine producing bacteria.</title>
        <authorList>
            <person name="Butler K."/>
        </authorList>
    </citation>
    <scope>NUCLEOTIDE SEQUENCE [LARGE SCALE GENOMIC DNA]</scope>
    <source>
        <strain evidence="5 6">DSM 16190</strain>
    </source>
</reference>
<dbReference type="EMBL" id="PYMC01000009">
    <property type="protein sequence ID" value="PSW04317.1"/>
    <property type="molecule type" value="Genomic_DNA"/>
</dbReference>